<gene>
    <name evidence="10" type="primary">lysS</name>
    <name evidence="12" type="ORF">ANME2D_01775</name>
</gene>
<reference evidence="12 13" key="1">
    <citation type="journal article" date="2013" name="Nature">
        <title>Anaerobic oxidation of methane coupled to nitrate reduction in a novel archaeal lineage.</title>
        <authorList>
            <person name="Haroon M.F."/>
            <person name="Hu S."/>
            <person name="Shi Y."/>
            <person name="Imelfort M."/>
            <person name="Keller J."/>
            <person name="Hugenholtz P."/>
            <person name="Yuan Z."/>
            <person name="Tyson G.W."/>
        </authorList>
    </citation>
    <scope>NUCLEOTIDE SEQUENCE [LARGE SCALE GENOMIC DNA]</scope>
    <source>
        <strain evidence="12 13">ANME-2d</strain>
    </source>
</reference>
<comment type="similarity">
    <text evidence="2 10">Belongs to the class-I aminoacyl-tRNA synthetase family.</text>
</comment>
<dbReference type="PANTHER" id="PTHR37940">
    <property type="entry name" value="LYSINE--TRNA LIGASE"/>
    <property type="match status" value="1"/>
</dbReference>
<evidence type="ECO:0000256" key="9">
    <source>
        <dbReference type="ARBA" id="ARBA00048573"/>
    </source>
</evidence>
<evidence type="ECO:0000256" key="3">
    <source>
        <dbReference type="ARBA" id="ARBA00022490"/>
    </source>
</evidence>
<dbReference type="PANTHER" id="PTHR37940:SF1">
    <property type="entry name" value="LYSINE--TRNA LIGASE"/>
    <property type="match status" value="1"/>
</dbReference>
<evidence type="ECO:0000256" key="2">
    <source>
        <dbReference type="ARBA" id="ARBA00005594"/>
    </source>
</evidence>
<keyword evidence="3 10" id="KW-0963">Cytoplasm</keyword>
<evidence type="ECO:0000256" key="10">
    <source>
        <dbReference type="HAMAP-Rule" id="MF_00177"/>
    </source>
</evidence>
<dbReference type="InterPro" id="IPR020751">
    <property type="entry name" value="aa-tRNA-synth_I_codon-bd_sub2"/>
</dbReference>
<feature type="domain" description="Aminoacyl-tRNA synthetase class I anticodon-binding" evidence="11">
    <location>
        <begin position="419"/>
        <end position="500"/>
    </location>
</feature>
<keyword evidence="13" id="KW-1185">Reference proteome</keyword>
<dbReference type="GO" id="GO:0005737">
    <property type="term" value="C:cytoplasm"/>
    <property type="evidence" value="ECO:0007669"/>
    <property type="project" value="UniProtKB-SubCell"/>
</dbReference>
<protein>
    <recommendedName>
        <fullName evidence="10">Lysine--tRNA ligase</fullName>
        <ecNumber evidence="10">6.1.1.6</ecNumber>
    </recommendedName>
    <alternativeName>
        <fullName evidence="10">Lysyl-tRNA synthetase</fullName>
        <shortName evidence="10">LysRS</shortName>
    </alternativeName>
</protein>
<evidence type="ECO:0000313" key="13">
    <source>
        <dbReference type="Proteomes" id="UP000027153"/>
    </source>
</evidence>
<sequence>MNEETKHWADVIAENVLARGKKHTVASGITPSGAIHIGNMREVVTADAVYRALRDKGADVRLIYIADTFDPLRKVYPFLPKVYENHVGKPLSEIPCPCGSHKSYAEHFLVPFIEALHSLGIKPDVYRADELYRQGRYVEAIKIALIKRDAIARIISEVAGRELEPDWNPFNPICNECGRLSTTKVTGFDIEKETIDYACACGSQGTVSMRGGGKLTWRVDWPARWPIFGTTVEPFGKDHATAGGSYDTGKRISKEIYDYDPPYPIVYEWIMLKGRGAMHSSTGLAISISEMLEIVPPEVLRYLIIRQKPEKHIEFDPGLALLNLVDEYDRVEGDRRAYQLSQTEASRPTDIPFRHMVTTVQIADEKGFDYLLTVLRRSGYEISDIEAIRQRADNARNWLLRYAPPSVKFRVQETLPPQVKSLTKEQKHALAIIADELEQGMTGQEIHENIYKVAQEAGLDGKKVFEAVYLALLGLKSGPRAGHFLASLDRDFVVRRFKEASE</sequence>
<keyword evidence="5 10" id="KW-0547">Nucleotide-binding</keyword>
<dbReference type="InterPro" id="IPR042078">
    <property type="entry name" value="Lys-tRNA-ligase_SC_fold"/>
</dbReference>
<dbReference type="PROSITE" id="PS00178">
    <property type="entry name" value="AA_TRNA_LIGASE_I"/>
    <property type="match status" value="1"/>
</dbReference>
<comment type="subcellular location">
    <subcellularLocation>
        <location evidence="1 10">Cytoplasm</location>
    </subcellularLocation>
</comment>
<dbReference type="PATRIC" id="fig|1392998.3.peg.1776"/>
<dbReference type="Gene3D" id="1.10.10.350">
    <property type="match status" value="1"/>
</dbReference>
<dbReference type="Pfam" id="PF19269">
    <property type="entry name" value="Anticodon_2"/>
    <property type="match status" value="1"/>
</dbReference>
<dbReference type="NCBIfam" id="TIGR00467">
    <property type="entry name" value="lysS_arch"/>
    <property type="match status" value="1"/>
</dbReference>
<evidence type="ECO:0000256" key="5">
    <source>
        <dbReference type="ARBA" id="ARBA00022741"/>
    </source>
</evidence>
<dbReference type="GO" id="GO:0005524">
    <property type="term" value="F:ATP binding"/>
    <property type="evidence" value="ECO:0007669"/>
    <property type="project" value="UniProtKB-UniRule"/>
</dbReference>
<dbReference type="EC" id="6.1.1.6" evidence="10"/>
<feature type="short sequence motif" description="'HIGH' region" evidence="10">
    <location>
        <begin position="31"/>
        <end position="39"/>
    </location>
</feature>
<dbReference type="SUPFAM" id="SSF52374">
    <property type="entry name" value="Nucleotidylyl transferase"/>
    <property type="match status" value="1"/>
</dbReference>
<dbReference type="OrthoDB" id="6838at2157"/>
<dbReference type="InterPro" id="IPR008925">
    <property type="entry name" value="aa_tRNA-synth_I_cd-bd_sf"/>
</dbReference>
<dbReference type="SUPFAM" id="SSF48163">
    <property type="entry name" value="An anticodon-binding domain of class I aminoacyl-tRNA synthetases"/>
    <property type="match status" value="1"/>
</dbReference>
<dbReference type="EMBL" id="JMIY01000004">
    <property type="protein sequence ID" value="KCZ71721.1"/>
    <property type="molecule type" value="Genomic_DNA"/>
</dbReference>
<evidence type="ECO:0000313" key="12">
    <source>
        <dbReference type="EMBL" id="KCZ71721.1"/>
    </source>
</evidence>
<dbReference type="RefSeq" id="WP_048090674.1">
    <property type="nucleotide sequence ID" value="NZ_JMIY01000004.1"/>
</dbReference>
<dbReference type="Proteomes" id="UP000027153">
    <property type="component" value="Unassembled WGS sequence"/>
</dbReference>
<accession>A0A062UXK9</accession>
<dbReference type="InterPro" id="IPR014729">
    <property type="entry name" value="Rossmann-like_a/b/a_fold"/>
</dbReference>
<comment type="caution">
    <text evidence="10">Lacks conserved residue(s) required for the propagation of feature annotation.</text>
</comment>
<feature type="short sequence motif" description="'KMSKS' region" evidence="10">
    <location>
        <begin position="277"/>
        <end position="281"/>
    </location>
</feature>
<comment type="catalytic activity">
    <reaction evidence="9 10">
        <text>tRNA(Lys) + L-lysine + ATP = L-lysyl-tRNA(Lys) + AMP + diphosphate</text>
        <dbReference type="Rhea" id="RHEA:20792"/>
        <dbReference type="Rhea" id="RHEA-COMP:9696"/>
        <dbReference type="Rhea" id="RHEA-COMP:9697"/>
        <dbReference type="ChEBI" id="CHEBI:30616"/>
        <dbReference type="ChEBI" id="CHEBI:32551"/>
        <dbReference type="ChEBI" id="CHEBI:33019"/>
        <dbReference type="ChEBI" id="CHEBI:78442"/>
        <dbReference type="ChEBI" id="CHEBI:78529"/>
        <dbReference type="ChEBI" id="CHEBI:456215"/>
        <dbReference type="EC" id="6.1.1.6"/>
    </reaction>
</comment>
<evidence type="ECO:0000256" key="1">
    <source>
        <dbReference type="ARBA" id="ARBA00004496"/>
    </source>
</evidence>
<comment type="caution">
    <text evidence="12">The sequence shown here is derived from an EMBL/GenBank/DDBJ whole genome shotgun (WGS) entry which is preliminary data.</text>
</comment>
<dbReference type="AlphaFoldDB" id="A0A062UXK9"/>
<keyword evidence="8 10" id="KW-0030">Aminoacyl-tRNA synthetase</keyword>
<dbReference type="InterPro" id="IPR001412">
    <property type="entry name" value="aa-tRNA-synth_I_CS"/>
</dbReference>
<dbReference type="Pfam" id="PF01921">
    <property type="entry name" value="tRNA-synt_1f"/>
    <property type="match status" value="1"/>
</dbReference>
<evidence type="ECO:0000259" key="11">
    <source>
        <dbReference type="Pfam" id="PF19269"/>
    </source>
</evidence>
<dbReference type="Gene3D" id="6.10.20.10">
    <property type="entry name" value="Lysine tRNA ligase, stem contact fold domain"/>
    <property type="match status" value="1"/>
</dbReference>
<dbReference type="GO" id="GO:0006430">
    <property type="term" value="P:lysyl-tRNA aminoacylation"/>
    <property type="evidence" value="ECO:0007669"/>
    <property type="project" value="UniProtKB-UniRule"/>
</dbReference>
<dbReference type="HAMAP" id="MF_00177">
    <property type="entry name" value="Lys_tRNA_synth_class1"/>
    <property type="match status" value="1"/>
</dbReference>
<dbReference type="Gene3D" id="1.10.10.770">
    <property type="match status" value="1"/>
</dbReference>
<evidence type="ECO:0000256" key="8">
    <source>
        <dbReference type="ARBA" id="ARBA00023146"/>
    </source>
</evidence>
<dbReference type="Gene3D" id="3.40.50.620">
    <property type="entry name" value="HUPs"/>
    <property type="match status" value="2"/>
</dbReference>
<proteinExistence type="inferred from homology"/>
<evidence type="ECO:0000256" key="4">
    <source>
        <dbReference type="ARBA" id="ARBA00022598"/>
    </source>
</evidence>
<dbReference type="CDD" id="cd00674">
    <property type="entry name" value="LysRS_core_class_I"/>
    <property type="match status" value="1"/>
</dbReference>
<dbReference type="GO" id="GO:0000049">
    <property type="term" value="F:tRNA binding"/>
    <property type="evidence" value="ECO:0007669"/>
    <property type="project" value="InterPro"/>
</dbReference>
<evidence type="ECO:0000256" key="7">
    <source>
        <dbReference type="ARBA" id="ARBA00022917"/>
    </source>
</evidence>
<organism evidence="12 13">
    <name type="scientific">Candidatus Methanoperedens nitratireducens</name>
    <dbReference type="NCBI Taxonomy" id="1392998"/>
    <lineage>
        <taxon>Archaea</taxon>
        <taxon>Methanobacteriati</taxon>
        <taxon>Methanobacteriota</taxon>
        <taxon>Stenosarchaea group</taxon>
        <taxon>Methanomicrobia</taxon>
        <taxon>Methanosarcinales</taxon>
        <taxon>ANME-2 cluster</taxon>
        <taxon>Candidatus Methanoperedentaceae</taxon>
        <taxon>Candidatus Methanoperedens</taxon>
    </lineage>
</organism>
<dbReference type="InterPro" id="IPR045462">
    <property type="entry name" value="aa-tRNA-synth_I_cd-bd"/>
</dbReference>
<keyword evidence="7 10" id="KW-0648">Protein biosynthesis</keyword>
<name>A0A062UXK9_9EURY</name>
<keyword evidence="6 10" id="KW-0067">ATP-binding</keyword>
<evidence type="ECO:0000256" key="6">
    <source>
        <dbReference type="ARBA" id="ARBA00022840"/>
    </source>
</evidence>
<dbReference type="InterPro" id="IPR002904">
    <property type="entry name" value="Lys-tRNA-ligase"/>
</dbReference>
<keyword evidence="4 10" id="KW-0436">Ligase</keyword>
<dbReference type="GO" id="GO:0004824">
    <property type="term" value="F:lysine-tRNA ligase activity"/>
    <property type="evidence" value="ECO:0007669"/>
    <property type="project" value="UniProtKB-UniRule"/>
</dbReference>